<organism evidence="7 8">
    <name type="scientific">Daucus carota subsp. sativus</name>
    <name type="common">Carrot</name>
    <dbReference type="NCBI Taxonomy" id="79200"/>
    <lineage>
        <taxon>Eukaryota</taxon>
        <taxon>Viridiplantae</taxon>
        <taxon>Streptophyta</taxon>
        <taxon>Embryophyta</taxon>
        <taxon>Tracheophyta</taxon>
        <taxon>Spermatophyta</taxon>
        <taxon>Magnoliopsida</taxon>
        <taxon>eudicotyledons</taxon>
        <taxon>Gunneridae</taxon>
        <taxon>Pentapetalae</taxon>
        <taxon>asterids</taxon>
        <taxon>campanulids</taxon>
        <taxon>Apiales</taxon>
        <taxon>Apiaceae</taxon>
        <taxon>Apioideae</taxon>
        <taxon>Scandiceae</taxon>
        <taxon>Daucinae</taxon>
        <taxon>Daucus</taxon>
        <taxon>Daucus sect. Daucus</taxon>
    </lineage>
</organism>
<dbReference type="EMBL" id="CP093350">
    <property type="protein sequence ID" value="WOH11009.1"/>
    <property type="molecule type" value="Genomic_DNA"/>
</dbReference>
<evidence type="ECO:0000259" key="6">
    <source>
        <dbReference type="Pfam" id="PF02234"/>
    </source>
</evidence>
<dbReference type="PIRSF" id="PIRSF017811">
    <property type="entry name" value="CDK_inhib_pln"/>
    <property type="match status" value="1"/>
</dbReference>
<keyword evidence="8" id="KW-1185">Reference proteome</keyword>
<feature type="compositionally biased region" description="Polar residues" evidence="5">
    <location>
        <begin position="55"/>
        <end position="69"/>
    </location>
</feature>
<dbReference type="PANTHER" id="PTHR46776">
    <property type="entry name" value="CYCLIN-DEPENDENT KINASE INHIBITOR 4-RELATED"/>
    <property type="match status" value="1"/>
</dbReference>
<dbReference type="InterPro" id="IPR003175">
    <property type="entry name" value="CDI_dom"/>
</dbReference>
<keyword evidence="3" id="KW-0649">Protein kinase inhibitor</keyword>
<evidence type="ECO:0000256" key="1">
    <source>
        <dbReference type="ARBA" id="ARBA00004642"/>
    </source>
</evidence>
<proteinExistence type="inferred from homology"/>
<dbReference type="Proteomes" id="UP000077755">
    <property type="component" value="Chromosome 8"/>
</dbReference>
<evidence type="ECO:0000256" key="4">
    <source>
        <dbReference type="ARBA" id="ARBA00023306"/>
    </source>
</evidence>
<gene>
    <name evidence="7" type="ORF">DCAR_0830486</name>
</gene>
<evidence type="ECO:0000313" key="7">
    <source>
        <dbReference type="EMBL" id="WOH11009.1"/>
    </source>
</evidence>
<reference evidence="7" key="1">
    <citation type="journal article" date="2016" name="Nat. Genet.">
        <title>A high-quality carrot genome assembly provides new insights into carotenoid accumulation and asterid genome evolution.</title>
        <authorList>
            <person name="Iorizzo M."/>
            <person name="Ellison S."/>
            <person name="Senalik D."/>
            <person name="Zeng P."/>
            <person name="Satapoomin P."/>
            <person name="Huang J."/>
            <person name="Bowman M."/>
            <person name="Iovene M."/>
            <person name="Sanseverino W."/>
            <person name="Cavagnaro P."/>
            <person name="Yildiz M."/>
            <person name="Macko-Podgorni A."/>
            <person name="Moranska E."/>
            <person name="Grzebelus E."/>
            <person name="Grzebelus D."/>
            <person name="Ashrafi H."/>
            <person name="Zheng Z."/>
            <person name="Cheng S."/>
            <person name="Spooner D."/>
            <person name="Van Deynze A."/>
            <person name="Simon P."/>
        </authorList>
    </citation>
    <scope>NUCLEOTIDE SEQUENCE</scope>
    <source>
        <tissue evidence="7">Leaf</tissue>
    </source>
</reference>
<dbReference type="AlphaFoldDB" id="A0AAF0XPZ0"/>
<feature type="compositionally biased region" description="Basic and acidic residues" evidence="5">
    <location>
        <begin position="26"/>
        <end position="41"/>
    </location>
</feature>
<feature type="region of interest" description="Disordered" evidence="5">
    <location>
        <begin position="20"/>
        <end position="69"/>
    </location>
</feature>
<dbReference type="GO" id="GO:0005654">
    <property type="term" value="C:nucleoplasm"/>
    <property type="evidence" value="ECO:0007669"/>
    <property type="project" value="UniProtKB-SubCell"/>
</dbReference>
<protein>
    <recommendedName>
        <fullName evidence="6">Cyclin-dependent kinase inhibitor domain-containing protein</fullName>
    </recommendedName>
</protein>
<dbReference type="Pfam" id="PF02234">
    <property type="entry name" value="CDI"/>
    <property type="match status" value="1"/>
</dbReference>
<dbReference type="InterPro" id="IPR044275">
    <property type="entry name" value="KRP"/>
</dbReference>
<comment type="similarity">
    <text evidence="2">Belongs to the CDI family. ICK/KRP subfamily.</text>
</comment>
<comment type="subcellular location">
    <subcellularLocation>
        <location evidence="1">Nucleus</location>
        <location evidence="1">Nucleoplasm</location>
    </subcellularLocation>
</comment>
<dbReference type="Gene3D" id="4.10.365.10">
    <property type="entry name" value="p27"/>
    <property type="match status" value="1"/>
</dbReference>
<dbReference type="GO" id="GO:0004861">
    <property type="term" value="F:cyclin-dependent protein serine/threonine kinase inhibitor activity"/>
    <property type="evidence" value="ECO:0007669"/>
    <property type="project" value="InterPro"/>
</dbReference>
<evidence type="ECO:0000256" key="5">
    <source>
        <dbReference type="SAM" id="MobiDB-lite"/>
    </source>
</evidence>
<evidence type="ECO:0000256" key="2">
    <source>
        <dbReference type="ARBA" id="ARBA00010274"/>
    </source>
</evidence>
<dbReference type="GO" id="GO:0051726">
    <property type="term" value="P:regulation of cell cycle"/>
    <property type="evidence" value="ECO:0007669"/>
    <property type="project" value="InterPro"/>
</dbReference>
<sequence length="108" mass="12357">MEIDFPFQKKIESKEKGCFGDVGEGSFRENDREFQGRDGSTRDSTPCDLIRRSDTIGTPGSSTRPASNQMSWNMMQQIQTSLEIEVYNFDVVNDLPFPGRYEWVSVHP</sequence>
<feature type="domain" description="Cyclin-dependent kinase inhibitor" evidence="6">
    <location>
        <begin position="79"/>
        <end position="106"/>
    </location>
</feature>
<evidence type="ECO:0000256" key="3">
    <source>
        <dbReference type="ARBA" id="ARBA00023013"/>
    </source>
</evidence>
<evidence type="ECO:0000313" key="8">
    <source>
        <dbReference type="Proteomes" id="UP000077755"/>
    </source>
</evidence>
<name>A0AAF0XPZ0_DAUCS</name>
<dbReference type="InterPro" id="IPR044898">
    <property type="entry name" value="CDI_dom_sf"/>
</dbReference>
<reference evidence="7" key="2">
    <citation type="submission" date="2022-03" db="EMBL/GenBank/DDBJ databases">
        <title>Draft title - Genomic analysis of global carrot germplasm unveils the trajectory of domestication and the origin of high carotenoid orange carrot.</title>
        <authorList>
            <person name="Iorizzo M."/>
            <person name="Ellison S."/>
            <person name="Senalik D."/>
            <person name="Macko-Podgorni A."/>
            <person name="Grzebelus D."/>
            <person name="Bostan H."/>
            <person name="Rolling W."/>
            <person name="Curaba J."/>
            <person name="Simon P."/>
        </authorList>
    </citation>
    <scope>NUCLEOTIDE SEQUENCE</scope>
    <source>
        <tissue evidence="7">Leaf</tissue>
    </source>
</reference>
<accession>A0AAF0XPZ0</accession>
<keyword evidence="4" id="KW-0131">Cell cycle</keyword>